<name>S8F4G2_FOMSC</name>
<keyword evidence="3" id="KW-1185">Reference proteome</keyword>
<protein>
    <recommendedName>
        <fullName evidence="1">F-box domain-containing protein</fullName>
    </recommendedName>
</protein>
<evidence type="ECO:0000259" key="1">
    <source>
        <dbReference type="PROSITE" id="PS50181"/>
    </source>
</evidence>
<dbReference type="CDD" id="cd09917">
    <property type="entry name" value="F-box_SF"/>
    <property type="match status" value="1"/>
</dbReference>
<gene>
    <name evidence="2" type="ORF">FOMPIDRAFT_33198</name>
</gene>
<dbReference type="PROSITE" id="PS50181">
    <property type="entry name" value="FBOX"/>
    <property type="match status" value="1"/>
</dbReference>
<sequence length="92" mass="10453">KSVRGKRGGLRDFMTLPLDIIQEICLHLYPQALLSLSRTTKAFHDFLMRKALASIWKDSLSRIMDLPECPDEFIEPAWVSLLFSPTCTVSVS</sequence>
<dbReference type="InterPro" id="IPR036047">
    <property type="entry name" value="F-box-like_dom_sf"/>
</dbReference>
<dbReference type="InParanoid" id="S8F4G2"/>
<evidence type="ECO:0000313" key="3">
    <source>
        <dbReference type="Proteomes" id="UP000015241"/>
    </source>
</evidence>
<dbReference type="OrthoDB" id="2322499at2759"/>
<accession>S8F4G2</accession>
<dbReference type="SUPFAM" id="SSF81383">
    <property type="entry name" value="F-box domain"/>
    <property type="match status" value="1"/>
</dbReference>
<dbReference type="InterPro" id="IPR001810">
    <property type="entry name" value="F-box_dom"/>
</dbReference>
<feature type="non-terminal residue" evidence="2">
    <location>
        <position position="92"/>
    </location>
</feature>
<organism evidence="2 3">
    <name type="scientific">Fomitopsis schrenkii</name>
    <name type="common">Brown rot fungus</name>
    <dbReference type="NCBI Taxonomy" id="2126942"/>
    <lineage>
        <taxon>Eukaryota</taxon>
        <taxon>Fungi</taxon>
        <taxon>Dikarya</taxon>
        <taxon>Basidiomycota</taxon>
        <taxon>Agaricomycotina</taxon>
        <taxon>Agaricomycetes</taxon>
        <taxon>Polyporales</taxon>
        <taxon>Fomitopsis</taxon>
    </lineage>
</organism>
<dbReference type="Proteomes" id="UP000015241">
    <property type="component" value="Unassembled WGS sequence"/>
</dbReference>
<evidence type="ECO:0000313" key="2">
    <source>
        <dbReference type="EMBL" id="EPS96600.1"/>
    </source>
</evidence>
<dbReference type="HOGENOM" id="CLU_139930_1_1_1"/>
<reference evidence="2 3" key="1">
    <citation type="journal article" date="2012" name="Science">
        <title>The Paleozoic origin of enzymatic lignin decomposition reconstructed from 31 fungal genomes.</title>
        <authorList>
            <person name="Floudas D."/>
            <person name="Binder M."/>
            <person name="Riley R."/>
            <person name="Barry K."/>
            <person name="Blanchette R.A."/>
            <person name="Henrissat B."/>
            <person name="Martinez A.T."/>
            <person name="Otillar R."/>
            <person name="Spatafora J.W."/>
            <person name="Yadav J.S."/>
            <person name="Aerts A."/>
            <person name="Benoit I."/>
            <person name="Boyd A."/>
            <person name="Carlson A."/>
            <person name="Copeland A."/>
            <person name="Coutinho P.M."/>
            <person name="de Vries R.P."/>
            <person name="Ferreira P."/>
            <person name="Findley K."/>
            <person name="Foster B."/>
            <person name="Gaskell J."/>
            <person name="Glotzer D."/>
            <person name="Gorecki P."/>
            <person name="Heitman J."/>
            <person name="Hesse C."/>
            <person name="Hori C."/>
            <person name="Igarashi K."/>
            <person name="Jurgens J.A."/>
            <person name="Kallen N."/>
            <person name="Kersten P."/>
            <person name="Kohler A."/>
            <person name="Kuees U."/>
            <person name="Kumar T.K.A."/>
            <person name="Kuo A."/>
            <person name="LaButti K."/>
            <person name="Larrondo L.F."/>
            <person name="Lindquist E."/>
            <person name="Ling A."/>
            <person name="Lombard V."/>
            <person name="Lucas S."/>
            <person name="Lundell T."/>
            <person name="Martin R."/>
            <person name="McLaughlin D.J."/>
            <person name="Morgenstern I."/>
            <person name="Morin E."/>
            <person name="Murat C."/>
            <person name="Nagy L.G."/>
            <person name="Nolan M."/>
            <person name="Ohm R.A."/>
            <person name="Patyshakuliyeva A."/>
            <person name="Rokas A."/>
            <person name="Ruiz-Duenas F.J."/>
            <person name="Sabat G."/>
            <person name="Salamov A."/>
            <person name="Samejima M."/>
            <person name="Schmutz J."/>
            <person name="Slot J.C."/>
            <person name="St John F."/>
            <person name="Stenlid J."/>
            <person name="Sun H."/>
            <person name="Sun S."/>
            <person name="Syed K."/>
            <person name="Tsang A."/>
            <person name="Wiebenga A."/>
            <person name="Young D."/>
            <person name="Pisabarro A."/>
            <person name="Eastwood D.C."/>
            <person name="Martin F."/>
            <person name="Cullen D."/>
            <person name="Grigoriev I.V."/>
            <person name="Hibbett D.S."/>
        </authorList>
    </citation>
    <scope>NUCLEOTIDE SEQUENCE</scope>
    <source>
        <strain evidence="3">FP-58527</strain>
    </source>
</reference>
<feature type="non-terminal residue" evidence="2">
    <location>
        <position position="1"/>
    </location>
</feature>
<proteinExistence type="predicted"/>
<dbReference type="EMBL" id="KE504186">
    <property type="protein sequence ID" value="EPS96600.1"/>
    <property type="molecule type" value="Genomic_DNA"/>
</dbReference>
<feature type="domain" description="F-box" evidence="1">
    <location>
        <begin position="10"/>
        <end position="59"/>
    </location>
</feature>
<dbReference type="STRING" id="743788.S8F4G2"/>
<dbReference type="AlphaFoldDB" id="S8F4G2"/>